<evidence type="ECO:0000259" key="1">
    <source>
        <dbReference type="PROSITE" id="PS51029"/>
    </source>
</evidence>
<reference evidence="2" key="1">
    <citation type="submission" date="2022-01" db="EMBL/GenBank/DDBJ databases">
        <authorList>
            <person name="King R."/>
        </authorList>
    </citation>
    <scope>NUCLEOTIDE SEQUENCE</scope>
</reference>
<reference evidence="2" key="2">
    <citation type="submission" date="2022-10" db="EMBL/GenBank/DDBJ databases">
        <authorList>
            <consortium name="ENA_rothamsted_submissions"/>
            <consortium name="culmorum"/>
            <person name="King R."/>
        </authorList>
    </citation>
    <scope>NUCLEOTIDE SEQUENCE</scope>
</reference>
<dbReference type="PANTHER" id="PTHR21505:SF12">
    <property type="entry name" value="MADF DOMAIN-CONTAINING PROTEIN-RELATED"/>
    <property type="match status" value="1"/>
</dbReference>
<gene>
    <name evidence="2" type="ORF">PHAECO_LOCUS2297</name>
</gene>
<dbReference type="InterPro" id="IPR006578">
    <property type="entry name" value="MADF-dom"/>
</dbReference>
<evidence type="ECO:0000313" key="3">
    <source>
        <dbReference type="Proteomes" id="UP001153737"/>
    </source>
</evidence>
<sequence length="393" mass="45380">MNWTAEHVLALIEEYQKFPCLYAVENILYHNRVARAEALEYIKNALIVLRPCLKTEEIKSEFNSLRTTYLAEKRKYDKAKKSGAGRDFVYEPSLWYYHHMAFLNEHVVIRQSVSNMEAANCTSVVESEDRGSVLDDDDETQEFFLTNQNIEIIEDESENMSTETDEVSQIIGTPKQHVIPKSSFRTPVVKRRRRTNTSANNDRVILREAGNALKEISNVLVNPPPSPAIQSSSTQEDLFDEFNKYMKNCVRINETFALVQKAKREKEPLQPMHNCKEKYIIHHRAQKQTSPHGLVLKKIHKVMKFKQSAWLKAHIDLNSALNTELRTRETSMLYFDQEDVDNGESRICEEGRLAQHRGKHEPRRLILLPDEAVTPATVRVTINRRTGARSVSV</sequence>
<dbReference type="AlphaFoldDB" id="A0A9N9S9F9"/>
<dbReference type="Proteomes" id="UP001153737">
    <property type="component" value="Chromosome 11"/>
</dbReference>
<dbReference type="SMART" id="SM00595">
    <property type="entry name" value="MADF"/>
    <property type="match status" value="1"/>
</dbReference>
<accession>A0A9N9S9F9</accession>
<name>A0A9N9S9F9_PHACE</name>
<organism evidence="2 3">
    <name type="scientific">Phaedon cochleariae</name>
    <name type="common">Mustard beetle</name>
    <dbReference type="NCBI Taxonomy" id="80249"/>
    <lineage>
        <taxon>Eukaryota</taxon>
        <taxon>Metazoa</taxon>
        <taxon>Ecdysozoa</taxon>
        <taxon>Arthropoda</taxon>
        <taxon>Hexapoda</taxon>
        <taxon>Insecta</taxon>
        <taxon>Pterygota</taxon>
        <taxon>Neoptera</taxon>
        <taxon>Endopterygota</taxon>
        <taxon>Coleoptera</taxon>
        <taxon>Polyphaga</taxon>
        <taxon>Cucujiformia</taxon>
        <taxon>Chrysomeloidea</taxon>
        <taxon>Chrysomelidae</taxon>
        <taxon>Chrysomelinae</taxon>
        <taxon>Chrysomelini</taxon>
        <taxon>Phaedon</taxon>
    </lineage>
</organism>
<feature type="domain" description="MADF" evidence="1">
    <location>
        <begin position="10"/>
        <end position="108"/>
    </location>
</feature>
<dbReference type="Pfam" id="PF10545">
    <property type="entry name" value="MADF_DNA_bdg"/>
    <property type="match status" value="1"/>
</dbReference>
<dbReference type="OrthoDB" id="9909584at2759"/>
<proteinExistence type="predicted"/>
<dbReference type="PROSITE" id="PS51029">
    <property type="entry name" value="MADF"/>
    <property type="match status" value="1"/>
</dbReference>
<evidence type="ECO:0000313" key="2">
    <source>
        <dbReference type="EMBL" id="CAG9814712.1"/>
    </source>
</evidence>
<keyword evidence="3" id="KW-1185">Reference proteome</keyword>
<dbReference type="PANTHER" id="PTHR21505">
    <property type="entry name" value="MADF DOMAIN-CONTAINING PROTEIN-RELATED"/>
    <property type="match status" value="1"/>
</dbReference>
<protein>
    <recommendedName>
        <fullName evidence="1">MADF domain-containing protein</fullName>
    </recommendedName>
</protein>
<dbReference type="EMBL" id="OU896717">
    <property type="protein sequence ID" value="CAG9814712.1"/>
    <property type="molecule type" value="Genomic_DNA"/>
</dbReference>